<accession>A0A2P2N5F8</accession>
<protein>
    <submittedName>
        <fullName evidence="1">Uncharacterized protein</fullName>
    </submittedName>
</protein>
<name>A0A2P2N5F8_RHIMU</name>
<evidence type="ECO:0000313" key="1">
    <source>
        <dbReference type="EMBL" id="MBX37737.1"/>
    </source>
</evidence>
<dbReference type="AlphaFoldDB" id="A0A2P2N5F8"/>
<sequence length="43" mass="4856">MRKPPHYPVGWSSRSGRFATLTPTIILCRKANVLLNCFPARKA</sequence>
<proteinExistence type="predicted"/>
<reference evidence="1" key="1">
    <citation type="submission" date="2018-02" db="EMBL/GenBank/DDBJ databases">
        <title>Rhizophora mucronata_Transcriptome.</title>
        <authorList>
            <person name="Meera S.P."/>
            <person name="Sreeshan A."/>
            <person name="Augustine A."/>
        </authorList>
    </citation>
    <scope>NUCLEOTIDE SEQUENCE</scope>
    <source>
        <tissue evidence="1">Leaf</tissue>
    </source>
</reference>
<dbReference type="EMBL" id="GGEC01057253">
    <property type="protein sequence ID" value="MBX37737.1"/>
    <property type="molecule type" value="Transcribed_RNA"/>
</dbReference>
<organism evidence="1">
    <name type="scientific">Rhizophora mucronata</name>
    <name type="common">Asiatic mangrove</name>
    <dbReference type="NCBI Taxonomy" id="61149"/>
    <lineage>
        <taxon>Eukaryota</taxon>
        <taxon>Viridiplantae</taxon>
        <taxon>Streptophyta</taxon>
        <taxon>Embryophyta</taxon>
        <taxon>Tracheophyta</taxon>
        <taxon>Spermatophyta</taxon>
        <taxon>Magnoliopsida</taxon>
        <taxon>eudicotyledons</taxon>
        <taxon>Gunneridae</taxon>
        <taxon>Pentapetalae</taxon>
        <taxon>rosids</taxon>
        <taxon>fabids</taxon>
        <taxon>Malpighiales</taxon>
        <taxon>Rhizophoraceae</taxon>
        <taxon>Rhizophora</taxon>
    </lineage>
</organism>